<proteinExistence type="predicted"/>
<dbReference type="AlphaFoldDB" id="A0A644Z9D3"/>
<name>A0A644Z9D3_9ZZZZ</name>
<organism evidence="1">
    <name type="scientific">bioreactor metagenome</name>
    <dbReference type="NCBI Taxonomy" id="1076179"/>
    <lineage>
        <taxon>unclassified sequences</taxon>
        <taxon>metagenomes</taxon>
        <taxon>ecological metagenomes</taxon>
    </lineage>
</organism>
<protein>
    <submittedName>
        <fullName evidence="1">Uncharacterized protein</fullName>
    </submittedName>
</protein>
<sequence length="137" mass="15445">MCLAVKDHQQPVCLFLFVTYTQQLLFFPVFNGQVGGTVAYQHTGERLVIDGLQQLLGGIAKNVEHMVHSVPYGIQNGAELLVVFLRSFRFQDPVVGRKIGLGLRELCPFESFLCLDNDAQVVFVELNHAYYFGDDTY</sequence>
<accession>A0A644Z9D3</accession>
<dbReference type="EMBL" id="VSSQ01007969">
    <property type="protein sequence ID" value="MPM37495.1"/>
    <property type="molecule type" value="Genomic_DNA"/>
</dbReference>
<reference evidence="1" key="1">
    <citation type="submission" date="2019-08" db="EMBL/GenBank/DDBJ databases">
        <authorList>
            <person name="Kucharzyk K."/>
            <person name="Murdoch R.W."/>
            <person name="Higgins S."/>
            <person name="Loffler F."/>
        </authorList>
    </citation>
    <scope>NUCLEOTIDE SEQUENCE</scope>
</reference>
<comment type="caution">
    <text evidence="1">The sequence shown here is derived from an EMBL/GenBank/DDBJ whole genome shotgun (WGS) entry which is preliminary data.</text>
</comment>
<evidence type="ECO:0000313" key="1">
    <source>
        <dbReference type="EMBL" id="MPM37495.1"/>
    </source>
</evidence>
<gene>
    <name evidence="1" type="ORF">SDC9_84112</name>
</gene>